<evidence type="ECO:0000313" key="1">
    <source>
        <dbReference type="EMBL" id="KAH9415382.1"/>
    </source>
</evidence>
<reference evidence="1 2" key="2">
    <citation type="journal article" date="2022" name="Mol. Biol. Evol.">
        <title>Comparative Genomics Reveals Insights into the Divergent Evolution of Astigmatic Mites and Household Pest Adaptations.</title>
        <authorList>
            <person name="Xiong Q."/>
            <person name="Wan A.T."/>
            <person name="Liu X."/>
            <person name="Fung C.S."/>
            <person name="Xiao X."/>
            <person name="Malainual N."/>
            <person name="Hou J."/>
            <person name="Wang L."/>
            <person name="Wang M."/>
            <person name="Yang K.Y."/>
            <person name="Cui Y."/>
            <person name="Leung E.L."/>
            <person name="Nong W."/>
            <person name="Shin S.K."/>
            <person name="Au S.W."/>
            <person name="Jeong K.Y."/>
            <person name="Chew F.T."/>
            <person name="Hui J.H."/>
            <person name="Leung T.F."/>
            <person name="Tungtrongchitr A."/>
            <person name="Zhong N."/>
            <person name="Liu Z."/>
            <person name="Tsui S.K."/>
        </authorList>
    </citation>
    <scope>NUCLEOTIDE SEQUENCE [LARGE SCALE GENOMIC DNA]</scope>
    <source>
        <strain evidence="1">Derp</strain>
    </source>
</reference>
<comment type="caution">
    <text evidence="1">The sequence shown here is derived from an EMBL/GenBank/DDBJ whole genome shotgun (WGS) entry which is preliminary data.</text>
</comment>
<protein>
    <submittedName>
        <fullName evidence="1">Uncharacterized protein</fullName>
    </submittedName>
</protein>
<dbReference type="Proteomes" id="UP000887458">
    <property type="component" value="Unassembled WGS sequence"/>
</dbReference>
<gene>
    <name evidence="1" type="ORF">DERP_012679</name>
</gene>
<keyword evidence="2" id="KW-1185">Reference proteome</keyword>
<dbReference type="EMBL" id="NJHN03000098">
    <property type="protein sequence ID" value="KAH9415382.1"/>
    <property type="molecule type" value="Genomic_DNA"/>
</dbReference>
<accession>A0ABQ8IYJ7</accession>
<proteinExistence type="predicted"/>
<reference evidence="1 2" key="1">
    <citation type="journal article" date="2018" name="J. Allergy Clin. Immunol.">
        <title>High-quality assembly of Dermatophagoides pteronyssinus genome and transcriptome reveals a wide range of novel allergens.</title>
        <authorList>
            <person name="Liu X.Y."/>
            <person name="Yang K.Y."/>
            <person name="Wang M.Q."/>
            <person name="Kwok J.S."/>
            <person name="Zeng X."/>
            <person name="Yang Z."/>
            <person name="Xiao X.J."/>
            <person name="Lau C.P."/>
            <person name="Li Y."/>
            <person name="Huang Z.M."/>
            <person name="Ba J.G."/>
            <person name="Yim A.K."/>
            <person name="Ouyang C.Y."/>
            <person name="Ngai S.M."/>
            <person name="Chan T.F."/>
            <person name="Leung E.L."/>
            <person name="Liu L."/>
            <person name="Liu Z.G."/>
            <person name="Tsui S.K."/>
        </authorList>
    </citation>
    <scope>NUCLEOTIDE SEQUENCE [LARGE SCALE GENOMIC DNA]</scope>
    <source>
        <strain evidence="1">Derp</strain>
    </source>
</reference>
<evidence type="ECO:0000313" key="2">
    <source>
        <dbReference type="Proteomes" id="UP000887458"/>
    </source>
</evidence>
<organism evidence="1 2">
    <name type="scientific">Dermatophagoides pteronyssinus</name>
    <name type="common">European house dust mite</name>
    <dbReference type="NCBI Taxonomy" id="6956"/>
    <lineage>
        <taxon>Eukaryota</taxon>
        <taxon>Metazoa</taxon>
        <taxon>Ecdysozoa</taxon>
        <taxon>Arthropoda</taxon>
        <taxon>Chelicerata</taxon>
        <taxon>Arachnida</taxon>
        <taxon>Acari</taxon>
        <taxon>Acariformes</taxon>
        <taxon>Sarcoptiformes</taxon>
        <taxon>Astigmata</taxon>
        <taxon>Psoroptidia</taxon>
        <taxon>Analgoidea</taxon>
        <taxon>Pyroglyphidae</taxon>
        <taxon>Dermatophagoidinae</taxon>
        <taxon>Dermatophagoides</taxon>
    </lineage>
</organism>
<sequence>MCRRLIKKISLEFNIDDYDGDGSSPYWFAHTRKSSHKLIRDLSLFQLTVPLSDEEKLFLNYLSISIDFVHGSIYNNN</sequence>
<name>A0ABQ8IYJ7_DERPT</name>